<name>A0A1M4Y727_9FLAO</name>
<reference evidence="2" key="1">
    <citation type="submission" date="2016-11" db="EMBL/GenBank/DDBJ databases">
        <authorList>
            <person name="Varghese N."/>
            <person name="Submissions S."/>
        </authorList>
    </citation>
    <scope>NUCLEOTIDE SEQUENCE [LARGE SCALE GENOMIC DNA]</scope>
    <source>
        <strain evidence="2">DSM 17539</strain>
    </source>
</reference>
<dbReference type="AlphaFoldDB" id="A0A1M4Y727"/>
<accession>A0A1M4Y727</accession>
<evidence type="ECO:0000313" key="2">
    <source>
        <dbReference type="Proteomes" id="UP000184406"/>
    </source>
</evidence>
<keyword evidence="2" id="KW-1185">Reference proteome</keyword>
<protein>
    <submittedName>
        <fullName evidence="1">Uncharacterized protein</fullName>
    </submittedName>
</protein>
<organism evidence="1 2">
    <name type="scientific">Arenibacter palladensis</name>
    <dbReference type="NCBI Taxonomy" id="237373"/>
    <lineage>
        <taxon>Bacteria</taxon>
        <taxon>Pseudomonadati</taxon>
        <taxon>Bacteroidota</taxon>
        <taxon>Flavobacteriia</taxon>
        <taxon>Flavobacteriales</taxon>
        <taxon>Flavobacteriaceae</taxon>
        <taxon>Arenibacter</taxon>
    </lineage>
</organism>
<dbReference type="Proteomes" id="UP000184406">
    <property type="component" value="Unassembled WGS sequence"/>
</dbReference>
<evidence type="ECO:0000313" key="1">
    <source>
        <dbReference type="EMBL" id="SHF01262.1"/>
    </source>
</evidence>
<dbReference type="EMBL" id="FQUX01000002">
    <property type="protein sequence ID" value="SHF01262.1"/>
    <property type="molecule type" value="Genomic_DNA"/>
</dbReference>
<gene>
    <name evidence="1" type="ORF">SAMN03080594_102333</name>
</gene>
<sequence>MGIFGKRFCSINGNNGSYNKYRIHNGIKVGQITYNLILVPDHILVFSNIMDFPYIATKSPLIFWDEFTIFKFRIVPF</sequence>
<proteinExistence type="predicted"/>